<proteinExistence type="predicted"/>
<feature type="region of interest" description="Disordered" evidence="1">
    <location>
        <begin position="121"/>
        <end position="144"/>
    </location>
</feature>
<feature type="compositionally biased region" description="Polar residues" evidence="1">
    <location>
        <begin position="271"/>
        <end position="284"/>
    </location>
</feature>
<name>A0A210PJB6_MIZYE</name>
<sequence>MPGRQTKTPKRTTRQTPAIPGSPTDNGILKPLSPKTPGWLSGRHAVFKTPGSPSPKQLRTRRSSMYQSKMIEKRFESQSKVTKVVSADKQRIRSPPVAKRTRRSSVYQKTALRLVDIPLSPESHSSKLVSPKGVTTRTRRSSVYHKGGAKLVQITEETAATQKGRTLPVSVRPVANLKPRDKYIPEVTVKQELKPPRPAPKSAKSSPQKRKIQDPVKSPKAKRFKVSSPTIPAVMVKQTTEKASSPQSKRKAAAKTPAKSKTKKTPVRSLTAKTPSKSTRSYRNSPLVREVSPVDKSTPVSKTQGKKIKNPATKSPVKTQAPVTQKKAKSPAVKSPVVQNKAKSPAAKSPVVQSKAKSPAAKTPVVNSKAKMPAAKSPVVQSKAKTPAAQTPVVNSKAKMPAAKSPVVQSKAKTPAAQTPVAQSKAKTPATKTPVVQSKAKTPATKTPVVQSKAKTPATNTPVGHSKFKTPAAKTPVVQSKAKTPATKSPVAHSKSKTRTTKTPVVQSKAKTPATKSVLKSPARKIKKSSPVKDTPVLKLHKQVVMLEQNKHHATAEKRKLSAEGDDIRSPQASKKLKSAVESLHGQTTVKRKSVIFQSPPGSGKRLKTPKRLPKTPIVKRKTTPARHAEVLSQKEDIDPVNKGHKEDPFNITLTDEANTSITSQTSNGLNLTYSHSSRCIIL</sequence>
<feature type="compositionally biased region" description="Polar residues" evidence="1">
    <location>
        <begin position="407"/>
        <end position="463"/>
    </location>
</feature>
<feature type="compositionally biased region" description="Basic and acidic residues" evidence="1">
    <location>
        <begin position="549"/>
        <end position="569"/>
    </location>
</feature>
<feature type="compositionally biased region" description="Polar residues" evidence="1">
    <location>
        <begin position="379"/>
        <end position="394"/>
    </location>
</feature>
<organism evidence="2 3">
    <name type="scientific">Mizuhopecten yessoensis</name>
    <name type="common">Japanese scallop</name>
    <name type="synonym">Patinopecten yessoensis</name>
    <dbReference type="NCBI Taxonomy" id="6573"/>
    <lineage>
        <taxon>Eukaryota</taxon>
        <taxon>Metazoa</taxon>
        <taxon>Spiralia</taxon>
        <taxon>Lophotrochozoa</taxon>
        <taxon>Mollusca</taxon>
        <taxon>Bivalvia</taxon>
        <taxon>Autobranchia</taxon>
        <taxon>Pteriomorphia</taxon>
        <taxon>Pectinida</taxon>
        <taxon>Pectinoidea</taxon>
        <taxon>Pectinidae</taxon>
        <taxon>Mizuhopecten</taxon>
    </lineage>
</organism>
<reference evidence="2 3" key="1">
    <citation type="journal article" date="2017" name="Nat. Ecol. Evol.">
        <title>Scallop genome provides insights into evolution of bilaterian karyotype and development.</title>
        <authorList>
            <person name="Wang S."/>
            <person name="Zhang J."/>
            <person name="Jiao W."/>
            <person name="Li J."/>
            <person name="Xun X."/>
            <person name="Sun Y."/>
            <person name="Guo X."/>
            <person name="Huan P."/>
            <person name="Dong B."/>
            <person name="Zhang L."/>
            <person name="Hu X."/>
            <person name="Sun X."/>
            <person name="Wang J."/>
            <person name="Zhao C."/>
            <person name="Wang Y."/>
            <person name="Wang D."/>
            <person name="Huang X."/>
            <person name="Wang R."/>
            <person name="Lv J."/>
            <person name="Li Y."/>
            <person name="Zhang Z."/>
            <person name="Liu B."/>
            <person name="Lu W."/>
            <person name="Hui Y."/>
            <person name="Liang J."/>
            <person name="Zhou Z."/>
            <person name="Hou R."/>
            <person name="Li X."/>
            <person name="Liu Y."/>
            <person name="Li H."/>
            <person name="Ning X."/>
            <person name="Lin Y."/>
            <person name="Zhao L."/>
            <person name="Xing Q."/>
            <person name="Dou J."/>
            <person name="Li Y."/>
            <person name="Mao J."/>
            <person name="Guo H."/>
            <person name="Dou H."/>
            <person name="Li T."/>
            <person name="Mu C."/>
            <person name="Jiang W."/>
            <person name="Fu Q."/>
            <person name="Fu X."/>
            <person name="Miao Y."/>
            <person name="Liu J."/>
            <person name="Yu Q."/>
            <person name="Li R."/>
            <person name="Liao H."/>
            <person name="Li X."/>
            <person name="Kong Y."/>
            <person name="Jiang Z."/>
            <person name="Chourrout D."/>
            <person name="Li R."/>
            <person name="Bao Z."/>
        </authorList>
    </citation>
    <scope>NUCLEOTIDE SEQUENCE [LARGE SCALE GENOMIC DNA]</scope>
    <source>
        <strain evidence="2 3">PY_sf001</strain>
    </source>
</reference>
<feature type="compositionally biased region" description="Basic residues" evidence="1">
    <location>
        <begin position="248"/>
        <end position="266"/>
    </location>
</feature>
<keyword evidence="3" id="KW-1185">Reference proteome</keyword>
<evidence type="ECO:0000256" key="1">
    <source>
        <dbReference type="SAM" id="MobiDB-lite"/>
    </source>
</evidence>
<dbReference type="AlphaFoldDB" id="A0A210PJB6"/>
<feature type="region of interest" description="Disordered" evidence="1">
    <location>
        <begin position="156"/>
        <end position="614"/>
    </location>
</feature>
<protein>
    <submittedName>
        <fullName evidence="2">Transcription elongation factor spt5</fullName>
    </submittedName>
</protein>
<accession>A0A210PJB6</accession>
<dbReference type="GO" id="GO:0003746">
    <property type="term" value="F:translation elongation factor activity"/>
    <property type="evidence" value="ECO:0007669"/>
    <property type="project" value="UniProtKB-KW"/>
</dbReference>
<keyword evidence="2" id="KW-0251">Elongation factor</keyword>
<dbReference type="Proteomes" id="UP000242188">
    <property type="component" value="Unassembled WGS sequence"/>
</dbReference>
<keyword evidence="2" id="KW-0648">Protein biosynthesis</keyword>
<feature type="region of interest" description="Disordered" evidence="1">
    <location>
        <begin position="1"/>
        <end position="64"/>
    </location>
</feature>
<gene>
    <name evidence="2" type="ORF">KP79_PYT17126</name>
</gene>
<feature type="compositionally biased region" description="Basic and acidic residues" evidence="1">
    <location>
        <begin position="178"/>
        <end position="195"/>
    </location>
</feature>
<feature type="region of interest" description="Disordered" evidence="1">
    <location>
        <begin position="86"/>
        <end position="105"/>
    </location>
</feature>
<evidence type="ECO:0000313" key="3">
    <source>
        <dbReference type="Proteomes" id="UP000242188"/>
    </source>
</evidence>
<comment type="caution">
    <text evidence="2">The sequence shown here is derived from an EMBL/GenBank/DDBJ whole genome shotgun (WGS) entry which is preliminary data.</text>
</comment>
<evidence type="ECO:0000313" key="2">
    <source>
        <dbReference type="EMBL" id="OWF36506.1"/>
    </source>
</evidence>
<dbReference type="EMBL" id="NEDP02076595">
    <property type="protein sequence ID" value="OWF36506.1"/>
    <property type="molecule type" value="Genomic_DNA"/>
</dbReference>
<dbReference type="OrthoDB" id="6109756at2759"/>
<feature type="compositionally biased region" description="Polar residues" evidence="1">
    <location>
        <begin position="237"/>
        <end position="247"/>
    </location>
</feature>
<feature type="compositionally biased region" description="Basic residues" evidence="1">
    <location>
        <begin position="605"/>
        <end position="614"/>
    </location>
</feature>
<feature type="compositionally biased region" description="Polar residues" evidence="1">
    <location>
        <begin position="312"/>
        <end position="323"/>
    </location>
</feature>
<feature type="compositionally biased region" description="Polar residues" evidence="1">
    <location>
        <begin position="501"/>
        <end position="510"/>
    </location>
</feature>
<feature type="compositionally biased region" description="Polar residues" evidence="1">
    <location>
        <begin position="122"/>
        <end position="136"/>
    </location>
</feature>